<protein>
    <submittedName>
        <fullName evidence="1">Uncharacterized protein</fullName>
    </submittedName>
</protein>
<dbReference type="EMBL" id="JBDKWZ010000007">
    <property type="protein sequence ID" value="MEN7549088.1"/>
    <property type="molecule type" value="Genomic_DNA"/>
</dbReference>
<dbReference type="Proteomes" id="UP001403385">
    <property type="component" value="Unassembled WGS sequence"/>
</dbReference>
<dbReference type="RefSeq" id="WP_346821859.1">
    <property type="nucleotide sequence ID" value="NZ_JBDKWZ010000007.1"/>
</dbReference>
<sequence>MKPLSIYTIVMILLLGTQQLWAAGQISKIYSHPAAFTPDEEVTFYFDVTGTDLDGEVGPLYLWTWEPNQPDAKLGTWDNSSEEAKLTQVDGNLWSFTMVPTDFYGVDASAITQIFGLLKTKDGSKQTGNFDADSGTAIQVYDFSKVATKILDYYPKNFKGDEPLTIILNANLAWSDGGSSQGQLVGKQPSMHSGVNGWQNVIESGQPETLLKDLGDGIYKIDFIPSEYYAFSEKITEINCLFNDNGDWAASGRDVGGENFLIVPKSDDEEKEFSFFPQKFTVDDVVTLFFNQNLTKVEGLKTATEIHFILSTTDGAQVIEGVTKPEGDGKFRASMILNRIFEEATSLEALNLVIQTPDGSAKTEEVSVSLVPLH</sequence>
<comment type="caution">
    <text evidence="1">The sequence shown here is derived from an EMBL/GenBank/DDBJ whole genome shotgun (WGS) entry which is preliminary data.</text>
</comment>
<accession>A0AAW9S9H2</accession>
<evidence type="ECO:0000313" key="1">
    <source>
        <dbReference type="EMBL" id="MEN7549088.1"/>
    </source>
</evidence>
<evidence type="ECO:0000313" key="2">
    <source>
        <dbReference type="Proteomes" id="UP001403385"/>
    </source>
</evidence>
<gene>
    <name evidence="1" type="ORF">AAG747_14290</name>
</gene>
<reference evidence="1 2" key="1">
    <citation type="submission" date="2024-04" db="EMBL/GenBank/DDBJ databases">
        <title>Novel genus in family Flammeovirgaceae.</title>
        <authorList>
            <person name="Nguyen T.H."/>
            <person name="Vuong T.Q."/>
            <person name="Le H."/>
            <person name="Kim S.-G."/>
        </authorList>
    </citation>
    <scope>NUCLEOTIDE SEQUENCE [LARGE SCALE GENOMIC DNA]</scope>
    <source>
        <strain evidence="1 2">JCM 23209</strain>
    </source>
</reference>
<dbReference type="AlphaFoldDB" id="A0AAW9S9H2"/>
<proteinExistence type="predicted"/>
<organism evidence="1 2">
    <name type="scientific">Rapidithrix thailandica</name>
    <dbReference type="NCBI Taxonomy" id="413964"/>
    <lineage>
        <taxon>Bacteria</taxon>
        <taxon>Pseudomonadati</taxon>
        <taxon>Bacteroidota</taxon>
        <taxon>Cytophagia</taxon>
        <taxon>Cytophagales</taxon>
        <taxon>Flammeovirgaceae</taxon>
        <taxon>Rapidithrix</taxon>
    </lineage>
</organism>
<keyword evidence="2" id="KW-1185">Reference proteome</keyword>
<name>A0AAW9S9H2_9BACT</name>